<evidence type="ECO:0000313" key="1">
    <source>
        <dbReference type="EMBL" id="EJW03467.1"/>
    </source>
</evidence>
<proteinExistence type="predicted"/>
<keyword evidence="2" id="KW-1185">Reference proteome</keyword>
<dbReference type="HOGENOM" id="CLU_2158324_0_0_1"/>
<organism evidence="1 2">
    <name type="scientific">Edhazardia aedis (strain USNM 41457)</name>
    <name type="common">Microsporidian parasite</name>
    <dbReference type="NCBI Taxonomy" id="1003232"/>
    <lineage>
        <taxon>Eukaryota</taxon>
        <taxon>Fungi</taxon>
        <taxon>Fungi incertae sedis</taxon>
        <taxon>Microsporidia</taxon>
        <taxon>Edhazardia</taxon>
    </lineage>
</organism>
<dbReference type="EMBL" id="AFBI03000037">
    <property type="protein sequence ID" value="EJW03467.1"/>
    <property type="molecule type" value="Genomic_DNA"/>
</dbReference>
<dbReference type="Proteomes" id="UP000003163">
    <property type="component" value="Unassembled WGS sequence"/>
</dbReference>
<dbReference type="AlphaFoldDB" id="J9DQ37"/>
<dbReference type="InParanoid" id="J9DQ37"/>
<accession>J9DQ37</accession>
<name>J9DQ37_EDHAE</name>
<protein>
    <submittedName>
        <fullName evidence="1">Uncharacterized protein</fullName>
    </submittedName>
</protein>
<evidence type="ECO:0000313" key="2">
    <source>
        <dbReference type="Proteomes" id="UP000003163"/>
    </source>
</evidence>
<comment type="caution">
    <text evidence="1">The sequence shown here is derived from an EMBL/GenBank/DDBJ whole genome shotgun (WGS) entry which is preliminary data.</text>
</comment>
<sequence length="111" mass="13803">MSDAYFRFKKYINTNYKNLNLCLYHKELKESRYFKLYKYPYNIYKGDFIIKNQQHFHKFYTPSQLLKFATNFFSKRNFSRINLMLHSKLIFKILKLNIKPTKNHIFKKIKI</sequence>
<gene>
    <name evidence="1" type="ORF">EDEG_02232</name>
</gene>
<reference evidence="1 2" key="1">
    <citation type="submission" date="2011-08" db="EMBL/GenBank/DDBJ databases">
        <authorList>
            <person name="Liu Z.J."/>
            <person name="Shi F.L."/>
            <person name="Lu J.Q."/>
            <person name="Li M."/>
            <person name="Wang Z.L."/>
        </authorList>
    </citation>
    <scope>NUCLEOTIDE SEQUENCE [LARGE SCALE GENOMIC DNA]</scope>
    <source>
        <strain evidence="1 2">USNM 41457</strain>
    </source>
</reference>
<reference evidence="2" key="2">
    <citation type="submission" date="2015-07" db="EMBL/GenBank/DDBJ databases">
        <title>Contrasting host-pathogen interactions and genome evolution in two generalist and specialist microsporidian pathogens of mosquitoes.</title>
        <authorList>
            <consortium name="The Broad Institute Genomics Platform"/>
            <consortium name="The Broad Institute Genome Sequencing Center for Infectious Disease"/>
            <person name="Cuomo C.A."/>
            <person name="Sanscrainte N.D."/>
            <person name="Goldberg J.M."/>
            <person name="Heiman D."/>
            <person name="Young S."/>
            <person name="Zeng Q."/>
            <person name="Becnel J.J."/>
            <person name="Birren B.W."/>
        </authorList>
    </citation>
    <scope>NUCLEOTIDE SEQUENCE [LARGE SCALE GENOMIC DNA]</scope>
    <source>
        <strain evidence="2">USNM 41457</strain>
    </source>
</reference>
<dbReference type="VEuPathDB" id="MicrosporidiaDB:EDEG_02232"/>